<dbReference type="PANTHER" id="PTHR24012">
    <property type="entry name" value="RNA BINDING PROTEIN"/>
    <property type="match status" value="1"/>
</dbReference>
<dbReference type="InterPro" id="IPR000504">
    <property type="entry name" value="RRM_dom"/>
</dbReference>
<dbReference type="AlphaFoldDB" id="A0AAD4R3V2"/>
<proteinExistence type="predicted"/>
<reference evidence="6" key="1">
    <citation type="submission" date="2022-01" db="EMBL/GenBank/DDBJ databases">
        <title>Genome Sequence Resource for Two Populations of Ditylenchus destructor, the Migratory Endoparasitic Phytonematode.</title>
        <authorList>
            <person name="Zhang H."/>
            <person name="Lin R."/>
            <person name="Xie B."/>
        </authorList>
    </citation>
    <scope>NUCLEOTIDE SEQUENCE</scope>
    <source>
        <strain evidence="6">BazhouSP</strain>
    </source>
</reference>
<feature type="domain" description="RRM" evidence="5">
    <location>
        <begin position="247"/>
        <end position="326"/>
    </location>
</feature>
<dbReference type="EMBL" id="JAKKPZ010000039">
    <property type="protein sequence ID" value="KAI1707757.1"/>
    <property type="molecule type" value="Genomic_DNA"/>
</dbReference>
<evidence type="ECO:0000256" key="1">
    <source>
        <dbReference type="ARBA" id="ARBA00022737"/>
    </source>
</evidence>
<evidence type="ECO:0000313" key="6">
    <source>
        <dbReference type="EMBL" id="KAI1707757.1"/>
    </source>
</evidence>
<feature type="domain" description="RRM" evidence="5">
    <location>
        <begin position="164"/>
        <end position="261"/>
    </location>
</feature>
<dbReference type="InterPro" id="IPR012677">
    <property type="entry name" value="Nucleotide-bd_a/b_plait_sf"/>
</dbReference>
<evidence type="ECO:0000256" key="4">
    <source>
        <dbReference type="SAM" id="MobiDB-lite"/>
    </source>
</evidence>
<keyword evidence="7" id="KW-1185">Reference proteome</keyword>
<evidence type="ECO:0000313" key="7">
    <source>
        <dbReference type="Proteomes" id="UP001201812"/>
    </source>
</evidence>
<evidence type="ECO:0000256" key="2">
    <source>
        <dbReference type="ARBA" id="ARBA00022884"/>
    </source>
</evidence>
<feature type="compositionally biased region" description="Basic residues" evidence="4">
    <location>
        <begin position="323"/>
        <end position="332"/>
    </location>
</feature>
<feature type="region of interest" description="Disordered" evidence="4">
    <location>
        <begin position="323"/>
        <end position="346"/>
    </location>
</feature>
<feature type="domain" description="RRM" evidence="5">
    <location>
        <begin position="89"/>
        <end position="173"/>
    </location>
</feature>
<protein>
    <submittedName>
        <fullName evidence="6">RNA recognition motif domain-containing protein</fullName>
    </submittedName>
</protein>
<keyword evidence="1" id="KW-0677">Repeat</keyword>
<evidence type="ECO:0000259" key="5">
    <source>
        <dbReference type="PROSITE" id="PS50102"/>
    </source>
</evidence>
<dbReference type="SUPFAM" id="SSF54928">
    <property type="entry name" value="RNA-binding domain, RBD"/>
    <property type="match status" value="2"/>
</dbReference>
<comment type="caution">
    <text evidence="6">The sequence shown here is derived from an EMBL/GenBank/DDBJ whole genome shotgun (WGS) entry which is preliminary data.</text>
</comment>
<dbReference type="SMART" id="SM00360">
    <property type="entry name" value="RRM"/>
    <property type="match status" value="3"/>
</dbReference>
<organism evidence="6 7">
    <name type="scientific">Ditylenchus destructor</name>
    <dbReference type="NCBI Taxonomy" id="166010"/>
    <lineage>
        <taxon>Eukaryota</taxon>
        <taxon>Metazoa</taxon>
        <taxon>Ecdysozoa</taxon>
        <taxon>Nematoda</taxon>
        <taxon>Chromadorea</taxon>
        <taxon>Rhabditida</taxon>
        <taxon>Tylenchina</taxon>
        <taxon>Tylenchomorpha</taxon>
        <taxon>Sphaerularioidea</taxon>
        <taxon>Anguinidae</taxon>
        <taxon>Anguininae</taxon>
        <taxon>Ditylenchus</taxon>
    </lineage>
</organism>
<evidence type="ECO:0000256" key="3">
    <source>
        <dbReference type="PROSITE-ProRule" id="PRU00176"/>
    </source>
</evidence>
<dbReference type="Proteomes" id="UP001201812">
    <property type="component" value="Unassembled WGS sequence"/>
</dbReference>
<dbReference type="Gene3D" id="3.30.70.330">
    <property type="match status" value="3"/>
</dbReference>
<dbReference type="PROSITE" id="PS50102">
    <property type="entry name" value="RRM"/>
    <property type="match status" value="3"/>
</dbReference>
<dbReference type="GO" id="GO:0003723">
    <property type="term" value="F:RNA binding"/>
    <property type="evidence" value="ECO:0007669"/>
    <property type="project" value="UniProtKB-UniRule"/>
</dbReference>
<gene>
    <name evidence="6" type="ORF">DdX_12313</name>
</gene>
<dbReference type="InterPro" id="IPR035979">
    <property type="entry name" value="RBD_domain_sf"/>
</dbReference>
<dbReference type="Pfam" id="PF00076">
    <property type="entry name" value="RRM_1"/>
    <property type="match status" value="3"/>
</dbReference>
<sequence length="346" mass="39237">MSALQKVLQRCFKTAAVPGVSSLFRLQLCSSFNVICTSRQAHITSKFQAFKIKRDPGDELLAHLRIGRLKAPAKSEQFKRDKKKVFQDHRILVYGLTKRTKEKSVLKHFGRFGKVLDCHVKKQTASVEFQTQTQAAAAVGTLEHHIDGQEVSVMAYSATDLRKRQIIVRGLSEETSPSTLRKFYSQFGEIALCRIAREEQNVSLGYAHVIFDSEEAVELALNSLPHRIGDMEITEVERTPMPPDMERTIEVRDLSLETTNESLEKFYSQFGEVTRCEVKGTKTIRHGTVEFVTKKAMMRAMSKLPHFVDGKEIIDVKRYKSKRKKSKEKKKLAAAAAAKEAEETDD</sequence>
<keyword evidence="2 3" id="KW-0694">RNA-binding</keyword>
<accession>A0AAD4R3V2</accession>
<name>A0AAD4R3V2_9BILA</name>
<dbReference type="CDD" id="cd00590">
    <property type="entry name" value="RRM_SF"/>
    <property type="match status" value="2"/>
</dbReference>